<organism evidence="5 6">
    <name type="scientific">Thalassobacillus hwangdonensis</name>
    <dbReference type="NCBI Taxonomy" id="546108"/>
    <lineage>
        <taxon>Bacteria</taxon>
        <taxon>Bacillati</taxon>
        <taxon>Bacillota</taxon>
        <taxon>Bacilli</taxon>
        <taxon>Bacillales</taxon>
        <taxon>Bacillaceae</taxon>
        <taxon>Thalassobacillus</taxon>
    </lineage>
</organism>
<accession>A0ABW3KXW0</accession>
<dbReference type="InterPro" id="IPR024134">
    <property type="entry name" value="SOD_Cu/Zn_/chaperone"/>
</dbReference>
<comment type="catalytic activity">
    <reaction evidence="3">
        <text>2 superoxide + 2 H(+) = H2O2 + O2</text>
        <dbReference type="Rhea" id="RHEA:20696"/>
        <dbReference type="ChEBI" id="CHEBI:15378"/>
        <dbReference type="ChEBI" id="CHEBI:15379"/>
        <dbReference type="ChEBI" id="CHEBI:16240"/>
        <dbReference type="ChEBI" id="CHEBI:18421"/>
        <dbReference type="EC" id="1.15.1.1"/>
    </reaction>
</comment>
<comment type="similarity">
    <text evidence="1 3">Belongs to the Cu-Zn superoxide dismutase family.</text>
</comment>
<dbReference type="Pfam" id="PF00080">
    <property type="entry name" value="Sod_Cu"/>
    <property type="match status" value="1"/>
</dbReference>
<reference evidence="6" key="1">
    <citation type="journal article" date="2019" name="Int. J. Syst. Evol. Microbiol.">
        <title>The Global Catalogue of Microorganisms (GCM) 10K type strain sequencing project: providing services to taxonomists for standard genome sequencing and annotation.</title>
        <authorList>
            <consortium name="The Broad Institute Genomics Platform"/>
            <consortium name="The Broad Institute Genome Sequencing Center for Infectious Disease"/>
            <person name="Wu L."/>
            <person name="Ma J."/>
        </authorList>
    </citation>
    <scope>NUCLEOTIDE SEQUENCE [LARGE SCALE GENOMIC DNA]</scope>
    <source>
        <strain evidence="6">CCUG 56607</strain>
    </source>
</reference>
<comment type="function">
    <text evidence="2">Destroys radicals which are normally produced within the cells and which are toxic to biological systems. May play a role in favoring mycobacterial survival in phagocytes.</text>
</comment>
<evidence type="ECO:0000256" key="3">
    <source>
        <dbReference type="RuleBase" id="RU000393"/>
    </source>
</evidence>
<dbReference type="InterPro" id="IPR001424">
    <property type="entry name" value="SOD_Cu_Zn_dom"/>
</dbReference>
<evidence type="ECO:0000256" key="1">
    <source>
        <dbReference type="ARBA" id="ARBA00010457"/>
    </source>
</evidence>
<comment type="cofactor">
    <cofactor evidence="3">
        <name>Zn(2+)</name>
        <dbReference type="ChEBI" id="CHEBI:29105"/>
    </cofactor>
    <text evidence="3">Binds 1 zinc ion per subunit.</text>
</comment>
<dbReference type="RefSeq" id="WP_386056863.1">
    <property type="nucleotide sequence ID" value="NZ_JBHTKL010000001.1"/>
</dbReference>
<evidence type="ECO:0000256" key="2">
    <source>
        <dbReference type="ARBA" id="ARBA00024900"/>
    </source>
</evidence>
<gene>
    <name evidence="5" type="ORF">ACFQ2J_04180</name>
</gene>
<evidence type="ECO:0000259" key="4">
    <source>
        <dbReference type="Pfam" id="PF00080"/>
    </source>
</evidence>
<dbReference type="PROSITE" id="PS00332">
    <property type="entry name" value="SOD_CU_ZN_2"/>
    <property type="match status" value="1"/>
</dbReference>
<evidence type="ECO:0000313" key="5">
    <source>
        <dbReference type="EMBL" id="MFD1018392.1"/>
    </source>
</evidence>
<dbReference type="CDD" id="cd00305">
    <property type="entry name" value="Cu-Zn_Superoxide_Dismutase"/>
    <property type="match status" value="1"/>
</dbReference>
<keyword evidence="3" id="KW-0186">Copper</keyword>
<comment type="caution">
    <text evidence="5">The sequence shown here is derived from an EMBL/GenBank/DDBJ whole genome shotgun (WGS) entry which is preliminary data.</text>
</comment>
<keyword evidence="3" id="KW-0862">Zinc</keyword>
<keyword evidence="6" id="KW-1185">Reference proteome</keyword>
<keyword evidence="3" id="KW-0560">Oxidoreductase</keyword>
<dbReference type="InterPro" id="IPR036423">
    <property type="entry name" value="SOD-like_Cu/Zn_dom_sf"/>
</dbReference>
<sequence>MYYTYNPYSYYYPSPYPYSYVRQQPFRQAYAVVEGGPLAPDLKGIVYFYELPNGVQVFVQVEGLPAFQPATNGKSQVGPHGFHIHENGACDIGDENDPFQAAGGHWNPDDQPHGNHAGDFPVLFSNNGVAQMLFYTNRFTLDQIEGKAVIIHESPDDFQSQPSGNAGKRLACGVIRIGVPNE</sequence>
<dbReference type="EMBL" id="JBHTKL010000001">
    <property type="protein sequence ID" value="MFD1018392.1"/>
    <property type="molecule type" value="Genomic_DNA"/>
</dbReference>
<keyword evidence="3" id="KW-0479">Metal-binding</keyword>
<dbReference type="PANTHER" id="PTHR10003">
    <property type="entry name" value="SUPEROXIDE DISMUTASE CU-ZN -RELATED"/>
    <property type="match status" value="1"/>
</dbReference>
<feature type="domain" description="Superoxide dismutase copper/zinc binding" evidence="4">
    <location>
        <begin position="43"/>
        <end position="175"/>
    </location>
</feature>
<evidence type="ECO:0000313" key="6">
    <source>
        <dbReference type="Proteomes" id="UP001596990"/>
    </source>
</evidence>
<dbReference type="SUPFAM" id="SSF49329">
    <property type="entry name" value="Cu,Zn superoxide dismutase-like"/>
    <property type="match status" value="1"/>
</dbReference>
<comment type="cofactor">
    <cofactor evidence="3">
        <name>Cu cation</name>
        <dbReference type="ChEBI" id="CHEBI:23378"/>
    </cofactor>
    <text evidence="3">Binds 1 copper ion per subunit.</text>
</comment>
<dbReference type="Proteomes" id="UP001596990">
    <property type="component" value="Unassembled WGS sequence"/>
</dbReference>
<name>A0ABW3KXW0_9BACI</name>
<protein>
    <recommendedName>
        <fullName evidence="3">Superoxide dismutase [Cu-Zn]</fullName>
        <ecNumber evidence="3">1.15.1.1</ecNumber>
    </recommendedName>
</protein>
<dbReference type="InterPro" id="IPR018152">
    <property type="entry name" value="SOD_Cu/Zn_BS"/>
</dbReference>
<proteinExistence type="inferred from homology"/>
<dbReference type="Gene3D" id="2.60.40.200">
    <property type="entry name" value="Superoxide dismutase, copper/zinc binding domain"/>
    <property type="match status" value="1"/>
</dbReference>
<dbReference type="EC" id="1.15.1.1" evidence="3"/>